<accession>F4SED0</accession>
<dbReference type="GeneID" id="18931479"/>
<dbReference type="KEGG" id="mlr:MELLADRAFT_70288"/>
<protein>
    <submittedName>
        <fullName evidence="2">Uncharacterized protein</fullName>
    </submittedName>
</protein>
<name>F4SED0_MELLP</name>
<feature type="compositionally biased region" description="Pro residues" evidence="1">
    <location>
        <begin position="153"/>
        <end position="171"/>
    </location>
</feature>
<evidence type="ECO:0000313" key="3">
    <source>
        <dbReference type="Proteomes" id="UP000001072"/>
    </source>
</evidence>
<dbReference type="HOGENOM" id="CLU_1315658_0_0_1"/>
<evidence type="ECO:0000256" key="1">
    <source>
        <dbReference type="SAM" id="MobiDB-lite"/>
    </source>
</evidence>
<proteinExistence type="predicted"/>
<feature type="compositionally biased region" description="Pro residues" evidence="1">
    <location>
        <begin position="132"/>
        <end position="143"/>
    </location>
</feature>
<sequence length="209" mass="22527">MSTTPNSDKFQKKIDEQVRGDAEEESKGLEGNNQSKGEGRSKGVGKQDEGAEGEETVEAGQGKNQDVNNLGEQEEGNVKEGDSKTGKQTQGKTPATRQSKRKNGQPPELNSQTVGPVQIKRPKGKNATNPPQANPPSTNPPPSKTAHRNNLPPNNPPNNPQSPPANNPPPATTQFILNKRTIPLDQSLEISRPNTMSRKKKVMMTIVDG</sequence>
<dbReference type="AlphaFoldDB" id="F4SED0"/>
<reference evidence="3" key="1">
    <citation type="journal article" date="2011" name="Proc. Natl. Acad. Sci. U.S.A.">
        <title>Obligate biotrophy features unraveled by the genomic analysis of rust fungi.</title>
        <authorList>
            <person name="Duplessis S."/>
            <person name="Cuomo C.A."/>
            <person name="Lin Y.-C."/>
            <person name="Aerts A."/>
            <person name="Tisserant E."/>
            <person name="Veneault-Fourrey C."/>
            <person name="Joly D.L."/>
            <person name="Hacquard S."/>
            <person name="Amselem J."/>
            <person name="Cantarel B.L."/>
            <person name="Chiu R."/>
            <person name="Coutinho P.M."/>
            <person name="Feau N."/>
            <person name="Field M."/>
            <person name="Frey P."/>
            <person name="Gelhaye E."/>
            <person name="Goldberg J."/>
            <person name="Grabherr M.G."/>
            <person name="Kodira C.D."/>
            <person name="Kohler A."/>
            <person name="Kuees U."/>
            <person name="Lindquist E.A."/>
            <person name="Lucas S.M."/>
            <person name="Mago R."/>
            <person name="Mauceli E."/>
            <person name="Morin E."/>
            <person name="Murat C."/>
            <person name="Pangilinan J.L."/>
            <person name="Park R."/>
            <person name="Pearson M."/>
            <person name="Quesneville H."/>
            <person name="Rouhier N."/>
            <person name="Sakthikumar S."/>
            <person name="Salamov A.A."/>
            <person name="Schmutz J."/>
            <person name="Selles B."/>
            <person name="Shapiro H."/>
            <person name="Tanguay P."/>
            <person name="Tuskan G.A."/>
            <person name="Henrissat B."/>
            <person name="Van de Peer Y."/>
            <person name="Rouze P."/>
            <person name="Ellis J.G."/>
            <person name="Dodds P.N."/>
            <person name="Schein J.E."/>
            <person name="Zhong S."/>
            <person name="Hamelin R.C."/>
            <person name="Grigoriev I.V."/>
            <person name="Szabo L.J."/>
            <person name="Martin F."/>
        </authorList>
    </citation>
    <scope>NUCLEOTIDE SEQUENCE [LARGE SCALE GENOMIC DNA]</scope>
    <source>
        <strain evidence="3">98AG31 / pathotype 3-4-7</strain>
    </source>
</reference>
<feature type="compositionally biased region" description="Basic and acidic residues" evidence="1">
    <location>
        <begin position="9"/>
        <end position="28"/>
    </location>
</feature>
<organism evidence="3">
    <name type="scientific">Melampsora larici-populina (strain 98AG31 / pathotype 3-4-7)</name>
    <name type="common">Poplar leaf rust fungus</name>
    <dbReference type="NCBI Taxonomy" id="747676"/>
    <lineage>
        <taxon>Eukaryota</taxon>
        <taxon>Fungi</taxon>
        <taxon>Dikarya</taxon>
        <taxon>Basidiomycota</taxon>
        <taxon>Pucciniomycotina</taxon>
        <taxon>Pucciniomycetes</taxon>
        <taxon>Pucciniales</taxon>
        <taxon>Melampsoraceae</taxon>
        <taxon>Melampsora</taxon>
    </lineage>
</organism>
<dbReference type="Proteomes" id="UP000001072">
    <property type="component" value="Unassembled WGS sequence"/>
</dbReference>
<feature type="compositionally biased region" description="Basic and acidic residues" evidence="1">
    <location>
        <begin position="76"/>
        <end position="85"/>
    </location>
</feature>
<feature type="compositionally biased region" description="Basic and acidic residues" evidence="1">
    <location>
        <begin position="37"/>
        <end position="49"/>
    </location>
</feature>
<feature type="region of interest" description="Disordered" evidence="1">
    <location>
        <begin position="1"/>
        <end position="209"/>
    </location>
</feature>
<dbReference type="InParanoid" id="F4SED0"/>
<feature type="compositionally biased region" description="Polar residues" evidence="1">
    <location>
        <begin position="86"/>
        <end position="97"/>
    </location>
</feature>
<dbReference type="EMBL" id="GL883411">
    <property type="protein sequence ID" value="EGF96997.1"/>
    <property type="molecule type" value="Genomic_DNA"/>
</dbReference>
<gene>
    <name evidence="2" type="ORF">MELLADRAFT_70288</name>
</gene>
<keyword evidence="3" id="KW-1185">Reference proteome</keyword>
<dbReference type="RefSeq" id="XP_007419734.1">
    <property type="nucleotide sequence ID" value="XM_007419672.1"/>
</dbReference>
<dbReference type="VEuPathDB" id="FungiDB:MELLADRAFT_70288"/>
<evidence type="ECO:0000313" key="2">
    <source>
        <dbReference type="EMBL" id="EGF96997.1"/>
    </source>
</evidence>